<feature type="region of interest" description="Disordered" evidence="1">
    <location>
        <begin position="221"/>
        <end position="241"/>
    </location>
</feature>
<name>A0A8T0G028_ARGBR</name>
<organism evidence="2 3">
    <name type="scientific">Argiope bruennichi</name>
    <name type="common">Wasp spider</name>
    <name type="synonym">Aranea bruennichi</name>
    <dbReference type="NCBI Taxonomy" id="94029"/>
    <lineage>
        <taxon>Eukaryota</taxon>
        <taxon>Metazoa</taxon>
        <taxon>Ecdysozoa</taxon>
        <taxon>Arthropoda</taxon>
        <taxon>Chelicerata</taxon>
        <taxon>Arachnida</taxon>
        <taxon>Araneae</taxon>
        <taxon>Araneomorphae</taxon>
        <taxon>Entelegynae</taxon>
        <taxon>Araneoidea</taxon>
        <taxon>Araneidae</taxon>
        <taxon>Argiope</taxon>
    </lineage>
</organism>
<evidence type="ECO:0000256" key="1">
    <source>
        <dbReference type="SAM" id="MobiDB-lite"/>
    </source>
</evidence>
<keyword evidence="3" id="KW-1185">Reference proteome</keyword>
<accession>A0A8T0G028</accession>
<sequence>MQTPETPQMFESSRNQIPQPEIRNQIVQASQTPQMFQPIWNGGAIKGNFQQQQQFQRIQRMESGNNFIPRYGDRYLINPDRNYIENPGFNDDYATSEQEALNNNNIIETQMLPKNDVNRFQNQTNANGEENRIVSRSSNSSPESQGHIKVKLQERDKNTNADSLNTGADVHVGNIGALNPANNIHIEILNASCEADMKRARLEQYLNNYGRKRNVEDSTLKEKSIRNPTETTQKKKKKNIQVKSYKRKAYITLKPTTSNLANALLKKGKKTKSVNYYPRRRFSDRQTLHRSDHPSDFYWDYSPKDEDPLFSDPMNSVESNYEEPSLYYY</sequence>
<proteinExistence type="predicted"/>
<feature type="compositionally biased region" description="Polar residues" evidence="1">
    <location>
        <begin position="125"/>
        <end position="144"/>
    </location>
</feature>
<protein>
    <submittedName>
        <fullName evidence="2">Uncharacterized protein</fullName>
    </submittedName>
</protein>
<evidence type="ECO:0000313" key="2">
    <source>
        <dbReference type="EMBL" id="KAF8795855.1"/>
    </source>
</evidence>
<reference evidence="2" key="2">
    <citation type="submission" date="2020-06" db="EMBL/GenBank/DDBJ databases">
        <authorList>
            <person name="Sheffer M."/>
        </authorList>
    </citation>
    <scope>NUCLEOTIDE SEQUENCE</scope>
</reference>
<dbReference type="EMBL" id="JABXBU010000001">
    <property type="protein sequence ID" value="KAF8795855.1"/>
    <property type="molecule type" value="Genomic_DNA"/>
</dbReference>
<dbReference type="Proteomes" id="UP000807504">
    <property type="component" value="Unassembled WGS sequence"/>
</dbReference>
<comment type="caution">
    <text evidence="2">The sequence shown here is derived from an EMBL/GenBank/DDBJ whole genome shotgun (WGS) entry which is preliminary data.</text>
</comment>
<reference evidence="2" key="1">
    <citation type="journal article" date="2020" name="bioRxiv">
        <title>Chromosome-level reference genome of the European wasp spider Argiope bruennichi: a resource for studies on range expansion and evolutionary adaptation.</title>
        <authorList>
            <person name="Sheffer M.M."/>
            <person name="Hoppe A."/>
            <person name="Krehenwinkel H."/>
            <person name="Uhl G."/>
            <person name="Kuss A.W."/>
            <person name="Jensen L."/>
            <person name="Jensen C."/>
            <person name="Gillespie R.G."/>
            <person name="Hoff K.J."/>
            <person name="Prost S."/>
        </authorList>
    </citation>
    <scope>NUCLEOTIDE SEQUENCE</scope>
</reference>
<evidence type="ECO:0000313" key="3">
    <source>
        <dbReference type="Proteomes" id="UP000807504"/>
    </source>
</evidence>
<dbReference type="AlphaFoldDB" id="A0A8T0G028"/>
<gene>
    <name evidence="2" type="ORF">HNY73_000306</name>
</gene>
<feature type="region of interest" description="Disordered" evidence="1">
    <location>
        <begin position="125"/>
        <end position="147"/>
    </location>
</feature>
<feature type="region of interest" description="Disordered" evidence="1">
    <location>
        <begin position="307"/>
        <end position="329"/>
    </location>
</feature>